<evidence type="ECO:0000313" key="2">
    <source>
        <dbReference type="EMBL" id="KAF2586011.1"/>
    </source>
</evidence>
<evidence type="ECO:0000313" key="1">
    <source>
        <dbReference type="EMBL" id="KAF2541411.1"/>
    </source>
</evidence>
<accession>A0A8S9JVM7</accession>
<comment type="caution">
    <text evidence="2">The sequence shown here is derived from an EMBL/GenBank/DDBJ whole genome shotgun (WGS) entry which is preliminary data.</text>
</comment>
<reference evidence="2" key="1">
    <citation type="submission" date="2019-12" db="EMBL/GenBank/DDBJ databases">
        <title>Genome sequencing and annotation of Brassica cretica.</title>
        <authorList>
            <person name="Studholme D.J."/>
            <person name="Sarris P.F."/>
        </authorList>
    </citation>
    <scope>NUCLEOTIDE SEQUENCE</scope>
    <source>
        <strain evidence="1">PFS-001/15</strain>
        <strain evidence="2">PFS-102/07</strain>
        <tissue evidence="2">Leaf</tissue>
    </source>
</reference>
<organism evidence="2">
    <name type="scientific">Brassica cretica</name>
    <name type="common">Mustard</name>
    <dbReference type="NCBI Taxonomy" id="69181"/>
    <lineage>
        <taxon>Eukaryota</taxon>
        <taxon>Viridiplantae</taxon>
        <taxon>Streptophyta</taxon>
        <taxon>Embryophyta</taxon>
        <taxon>Tracheophyta</taxon>
        <taxon>Spermatophyta</taxon>
        <taxon>Magnoliopsida</taxon>
        <taxon>eudicotyledons</taxon>
        <taxon>Gunneridae</taxon>
        <taxon>Pentapetalae</taxon>
        <taxon>rosids</taxon>
        <taxon>malvids</taxon>
        <taxon>Brassicales</taxon>
        <taxon>Brassicaceae</taxon>
        <taxon>Brassiceae</taxon>
        <taxon>Brassica</taxon>
    </lineage>
</organism>
<dbReference type="EMBL" id="QGKW02002005">
    <property type="protein sequence ID" value="KAF2541411.1"/>
    <property type="molecule type" value="Genomic_DNA"/>
</dbReference>
<dbReference type="Proteomes" id="UP000712281">
    <property type="component" value="Unassembled WGS sequence"/>
</dbReference>
<gene>
    <name evidence="1" type="ORF">F2Q68_00028993</name>
    <name evidence="2" type="ORF">F2Q70_00034055</name>
</gene>
<dbReference type="EMBL" id="QGKY02000246">
    <property type="protein sequence ID" value="KAF2586011.1"/>
    <property type="molecule type" value="Genomic_DNA"/>
</dbReference>
<sequence>MKMKMMKQAQTILTKGAREGQACLGDAGQTSSGFSVCGWMVRESFHKYVLKRREDWYRVHKFVDDEKKRLEEKRARNEKDGQVIASLCFSLDEHDLVLCSGMFSYESDLNNKFVSHTSNPLRWKRHSGFDLELVLCSIPM</sequence>
<protein>
    <submittedName>
        <fullName evidence="2">Uncharacterized protein</fullName>
    </submittedName>
</protein>
<dbReference type="AlphaFoldDB" id="A0A8S9JVM7"/>
<proteinExistence type="predicted"/>
<name>A0A8S9JVM7_BRACR</name>